<keyword evidence="2 4" id="KW-0863">Zinc-finger</keyword>
<evidence type="ECO:0000313" key="7">
    <source>
        <dbReference type="Proteomes" id="UP000001940"/>
    </source>
</evidence>
<dbReference type="SMR" id="A4F321"/>
<evidence type="ECO:0000256" key="4">
    <source>
        <dbReference type="PROSITE-ProRule" id="PRU00175"/>
    </source>
</evidence>
<dbReference type="PIR" id="T24688">
    <property type="entry name" value="T24688"/>
</dbReference>
<dbReference type="PROSITE" id="PS00518">
    <property type="entry name" value="ZF_RING_1"/>
    <property type="match status" value="1"/>
</dbReference>
<dbReference type="WormBase" id="T08D2.4">
    <property type="protein sequence ID" value="CE36503"/>
    <property type="gene ID" value="WBGene00011609"/>
</dbReference>
<dbReference type="InterPro" id="IPR013083">
    <property type="entry name" value="Znf_RING/FYVE/PHD"/>
</dbReference>
<evidence type="ECO:0000256" key="1">
    <source>
        <dbReference type="ARBA" id="ARBA00022723"/>
    </source>
</evidence>
<dbReference type="AlphaFoldDB" id="A4F321"/>
<dbReference type="GeneID" id="188282"/>
<dbReference type="HOGENOM" id="CLU_2374664_0_0_1"/>
<sequence>MSLVPASFYQNVDIIRDVKFNMKPTCSICMEEFDANSHIPKVLICGHSFCIICIEKHLRSSNLTFWRWGCFQSLYMLYLPHNDGNSCQRSSWIFH</sequence>
<dbReference type="InterPro" id="IPR027370">
    <property type="entry name" value="Znf-RING_euk"/>
</dbReference>
<dbReference type="InterPro" id="IPR001841">
    <property type="entry name" value="Znf_RING"/>
</dbReference>
<dbReference type="RefSeq" id="NP_508057.2">
    <property type="nucleotide sequence ID" value="NM_075656.3"/>
</dbReference>
<dbReference type="Pfam" id="PF13445">
    <property type="entry name" value="zf-RING_UBOX"/>
    <property type="match status" value="1"/>
</dbReference>
<gene>
    <name evidence="6" type="ORF">CELE_T08D2.4</name>
    <name evidence="6 8" type="ORF">T08D2.4</name>
</gene>
<dbReference type="PhylomeDB" id="A4F321"/>
<dbReference type="SUPFAM" id="SSF57850">
    <property type="entry name" value="RING/U-box"/>
    <property type="match status" value="1"/>
</dbReference>
<dbReference type="InParanoid" id="A4F321"/>
<dbReference type="CTD" id="188282"/>
<keyword evidence="7" id="KW-1185">Reference proteome</keyword>
<evidence type="ECO:0000313" key="6">
    <source>
        <dbReference type="EMBL" id="CCD74400.1"/>
    </source>
</evidence>
<dbReference type="Proteomes" id="UP000001940">
    <property type="component" value="Chromosome X"/>
</dbReference>
<dbReference type="PaxDb" id="6239-T08D2.4"/>
<evidence type="ECO:0000259" key="5">
    <source>
        <dbReference type="PROSITE" id="PS50089"/>
    </source>
</evidence>
<dbReference type="KEGG" id="cel:CELE_T08D2.4"/>
<name>A4F321_CAEEL</name>
<dbReference type="Gene3D" id="3.30.40.10">
    <property type="entry name" value="Zinc/RING finger domain, C3HC4 (zinc finger)"/>
    <property type="match status" value="1"/>
</dbReference>
<keyword evidence="3" id="KW-0862">Zinc</keyword>
<reference evidence="6 7" key="1">
    <citation type="journal article" date="1998" name="Science">
        <title>Genome sequence of the nematode C. elegans: a platform for investigating biology.</title>
        <authorList>
            <consortium name="The C. elegans sequencing consortium"/>
            <person name="Sulson J.E."/>
            <person name="Waterston R."/>
        </authorList>
    </citation>
    <scope>NUCLEOTIDE SEQUENCE [LARGE SCALE GENOMIC DNA]</scope>
    <source>
        <strain evidence="6 7">Bristol N2</strain>
    </source>
</reference>
<dbReference type="SMART" id="SM00184">
    <property type="entry name" value="RING"/>
    <property type="match status" value="1"/>
</dbReference>
<dbReference type="Bgee" id="WBGene00011609">
    <property type="expression patterns" value="Expressed in adult organism and 2 other cell types or tissues"/>
</dbReference>
<evidence type="ECO:0000256" key="2">
    <source>
        <dbReference type="ARBA" id="ARBA00022771"/>
    </source>
</evidence>
<dbReference type="OrthoDB" id="5808232at2759"/>
<dbReference type="FunCoup" id="A4F321">
    <property type="interactions" value="1"/>
</dbReference>
<evidence type="ECO:0000256" key="3">
    <source>
        <dbReference type="ARBA" id="ARBA00022833"/>
    </source>
</evidence>
<dbReference type="InterPro" id="IPR017907">
    <property type="entry name" value="Znf_RING_CS"/>
</dbReference>
<accession>A4F321</accession>
<feature type="domain" description="RING-type" evidence="5">
    <location>
        <begin position="26"/>
        <end position="70"/>
    </location>
</feature>
<keyword evidence="1" id="KW-0479">Metal-binding</keyword>
<dbReference type="GO" id="GO:0008270">
    <property type="term" value="F:zinc ion binding"/>
    <property type="evidence" value="ECO:0007669"/>
    <property type="project" value="UniProtKB-KW"/>
</dbReference>
<dbReference type="AGR" id="WB:WBGene00011609"/>
<protein>
    <submittedName>
        <fullName evidence="6">RING-type domain-containing protein</fullName>
    </submittedName>
</protein>
<proteinExistence type="predicted"/>
<evidence type="ECO:0000313" key="8">
    <source>
        <dbReference type="WormBase" id="T08D2.4"/>
    </source>
</evidence>
<dbReference type="EMBL" id="BX284606">
    <property type="protein sequence ID" value="CCD74400.1"/>
    <property type="molecule type" value="Genomic_DNA"/>
</dbReference>
<dbReference type="UCSC" id="T08D2.4">
    <property type="organism name" value="c. elegans"/>
</dbReference>
<organism evidence="6 7">
    <name type="scientific">Caenorhabditis elegans</name>
    <dbReference type="NCBI Taxonomy" id="6239"/>
    <lineage>
        <taxon>Eukaryota</taxon>
        <taxon>Metazoa</taxon>
        <taxon>Ecdysozoa</taxon>
        <taxon>Nematoda</taxon>
        <taxon>Chromadorea</taxon>
        <taxon>Rhabditida</taxon>
        <taxon>Rhabditina</taxon>
        <taxon>Rhabditomorpha</taxon>
        <taxon>Rhabditoidea</taxon>
        <taxon>Rhabditidae</taxon>
        <taxon>Peloderinae</taxon>
        <taxon>Caenorhabditis</taxon>
    </lineage>
</organism>
<dbReference type="PROSITE" id="PS50089">
    <property type="entry name" value="ZF_RING_2"/>
    <property type="match status" value="1"/>
</dbReference>